<proteinExistence type="predicted"/>
<evidence type="ECO:0008006" key="4">
    <source>
        <dbReference type="Google" id="ProtNLM"/>
    </source>
</evidence>
<keyword evidence="1" id="KW-0732">Signal</keyword>
<dbReference type="GO" id="GO:0016491">
    <property type="term" value="F:oxidoreductase activity"/>
    <property type="evidence" value="ECO:0007669"/>
    <property type="project" value="TreeGrafter"/>
</dbReference>
<dbReference type="InterPro" id="IPR036188">
    <property type="entry name" value="FAD/NAD-bd_sf"/>
</dbReference>
<dbReference type="OrthoDB" id="68575at2759"/>
<dbReference type="Gene3D" id="3.30.70.1990">
    <property type="match status" value="1"/>
</dbReference>
<dbReference type="InterPro" id="IPR050464">
    <property type="entry name" value="Zeta_carotene_desat/Oxidored"/>
</dbReference>
<evidence type="ECO:0000313" key="3">
    <source>
        <dbReference type="Proteomes" id="UP000042958"/>
    </source>
</evidence>
<dbReference type="PANTHER" id="PTHR42923:SF26">
    <property type="entry name" value="FMN REDUCTASE LOT6, PUTATIVE (AFU_ORTHOLOGUE AFUA_7G06600)-RELATED"/>
    <property type="match status" value="1"/>
</dbReference>
<feature type="chain" id="PRO_5002522973" description="FAD dependent oxidoreductase" evidence="1">
    <location>
        <begin position="24"/>
        <end position="461"/>
    </location>
</feature>
<dbReference type="EMBL" id="CDHK01000015">
    <property type="protein sequence ID" value="CEJ62373.1"/>
    <property type="molecule type" value="Genomic_DNA"/>
</dbReference>
<dbReference type="Proteomes" id="UP000042958">
    <property type="component" value="Unassembled WGS sequence"/>
</dbReference>
<dbReference type="AlphaFoldDB" id="A0A0F7U0G7"/>
<reference evidence="3" key="1">
    <citation type="journal article" date="2015" name="Genome Announc.">
        <title>Draft genome sequence of the fungus Penicillium brasilianum MG11.</title>
        <authorList>
            <person name="Horn F."/>
            <person name="Linde J."/>
            <person name="Mattern D.J."/>
            <person name="Walther G."/>
            <person name="Guthke R."/>
            <person name="Brakhage A.A."/>
            <person name="Valiante V."/>
        </authorList>
    </citation>
    <scope>NUCLEOTIDE SEQUENCE [LARGE SCALE GENOMIC DNA]</scope>
    <source>
        <strain evidence="3">MG11</strain>
    </source>
</reference>
<dbReference type="Gene3D" id="3.50.50.60">
    <property type="entry name" value="FAD/NAD(P)-binding domain"/>
    <property type="match status" value="1"/>
</dbReference>
<feature type="signal peptide" evidence="1">
    <location>
        <begin position="1"/>
        <end position="23"/>
    </location>
</feature>
<sequence>MLPPSSKTLAVLGLLAHASFVQCKDKTIIRDVAIIGGGASGTFAAVRLRDQGKSVVLIEKESILGGHTNTYQDPVTKVTVDYGVEVFHNQQIVKDYFNRLNVSWTIAPPGFGAGGAPVYLDANSAEQVDYTSPDPRAAIFTYATQLAQYAQLELGFFLPDPVPDDLLLPFGDFLAKYPDIGNATMTIFEFGQGLGDFLAQPTLYVFKNFGLDIIQDISTGFLVTTSQNNQEIYDHATELLGSDVLRSSIVKSAHHRDDNGVQLEVQTPSGRRIVKAKKLLIAIPQKLDNLRAFDLDDREADLFGEFSNTGYYTALLNNTGLPANFSSVSVGAGTPYNVPTLPGVYTVSATAIEGIFDIKYGSPRGLPEHHVRSEILSYVKKLQDNGFAAKASGGLKFVRFNSHTPFELTVSPDRISDGFYKQLYALQGYRNTWYTGAAFHTQDSSMLWNFTESYVLPSLLG</sequence>
<dbReference type="PANTHER" id="PTHR42923">
    <property type="entry name" value="PROTOPORPHYRINOGEN OXIDASE"/>
    <property type="match status" value="1"/>
</dbReference>
<evidence type="ECO:0000313" key="2">
    <source>
        <dbReference type="EMBL" id="CEJ62373.1"/>
    </source>
</evidence>
<keyword evidence="3" id="KW-1185">Reference proteome</keyword>
<dbReference type="STRING" id="104259.A0A0F7U0G7"/>
<evidence type="ECO:0000256" key="1">
    <source>
        <dbReference type="SAM" id="SignalP"/>
    </source>
</evidence>
<gene>
    <name evidence="2" type="ORF">PMG11_10874</name>
</gene>
<organism evidence="2 3">
    <name type="scientific">Penicillium brasilianum</name>
    <dbReference type="NCBI Taxonomy" id="104259"/>
    <lineage>
        <taxon>Eukaryota</taxon>
        <taxon>Fungi</taxon>
        <taxon>Dikarya</taxon>
        <taxon>Ascomycota</taxon>
        <taxon>Pezizomycotina</taxon>
        <taxon>Eurotiomycetes</taxon>
        <taxon>Eurotiomycetidae</taxon>
        <taxon>Eurotiales</taxon>
        <taxon>Aspergillaceae</taxon>
        <taxon>Penicillium</taxon>
    </lineage>
</organism>
<dbReference type="Pfam" id="PF13450">
    <property type="entry name" value="NAD_binding_8"/>
    <property type="match status" value="1"/>
</dbReference>
<accession>A0A0F7U0G7</accession>
<dbReference type="Gene3D" id="1.10.405.20">
    <property type="match status" value="1"/>
</dbReference>
<protein>
    <recommendedName>
        <fullName evidence="4">FAD dependent oxidoreductase</fullName>
    </recommendedName>
</protein>
<dbReference type="SUPFAM" id="SSF51905">
    <property type="entry name" value="FAD/NAD(P)-binding domain"/>
    <property type="match status" value="1"/>
</dbReference>
<name>A0A0F7U0G7_PENBI</name>